<dbReference type="GO" id="GO:0009252">
    <property type="term" value="P:peptidoglycan biosynthetic process"/>
    <property type="evidence" value="ECO:0007669"/>
    <property type="project" value="UniProtKB-UniRule"/>
</dbReference>
<comment type="catalytic activity">
    <reaction evidence="15 16">
        <text>UDP-N-acetyl-alpha-D-muramate + NADP(+) = UDP-N-acetyl-3-O-(1-carboxyvinyl)-alpha-D-glucosamine + NADPH + H(+)</text>
        <dbReference type="Rhea" id="RHEA:12248"/>
        <dbReference type="ChEBI" id="CHEBI:15378"/>
        <dbReference type="ChEBI" id="CHEBI:57783"/>
        <dbReference type="ChEBI" id="CHEBI:58349"/>
        <dbReference type="ChEBI" id="CHEBI:68483"/>
        <dbReference type="ChEBI" id="CHEBI:70757"/>
        <dbReference type="EC" id="1.3.1.98"/>
    </reaction>
</comment>
<keyword evidence="12 16" id="KW-0560">Oxidoreductase</keyword>
<reference evidence="18 19" key="1">
    <citation type="journal article" date="2015" name="Nature">
        <title>rRNA introns, odd ribosomes, and small enigmatic genomes across a large radiation of phyla.</title>
        <authorList>
            <person name="Brown C.T."/>
            <person name="Hug L.A."/>
            <person name="Thomas B.C."/>
            <person name="Sharon I."/>
            <person name="Castelle C.J."/>
            <person name="Singh A."/>
            <person name="Wilkins M.J."/>
            <person name="Williams K.H."/>
            <person name="Banfield J.F."/>
        </authorList>
    </citation>
    <scope>NUCLEOTIDE SEQUENCE [LARGE SCALE GENOMIC DNA]</scope>
</reference>
<feature type="active site" description="Proton donor" evidence="16">
    <location>
        <position position="220"/>
    </location>
</feature>
<evidence type="ECO:0000256" key="1">
    <source>
        <dbReference type="ARBA" id="ARBA00001974"/>
    </source>
</evidence>
<evidence type="ECO:0000256" key="9">
    <source>
        <dbReference type="ARBA" id="ARBA00022857"/>
    </source>
</evidence>
<evidence type="ECO:0000313" key="19">
    <source>
        <dbReference type="Proteomes" id="UP000033935"/>
    </source>
</evidence>
<dbReference type="EMBL" id="LBWG01000007">
    <property type="protein sequence ID" value="KKR04474.1"/>
    <property type="molecule type" value="Genomic_DNA"/>
</dbReference>
<proteinExistence type="inferred from homology"/>
<evidence type="ECO:0000256" key="14">
    <source>
        <dbReference type="ARBA" id="ARBA00023316"/>
    </source>
</evidence>
<evidence type="ECO:0000256" key="15">
    <source>
        <dbReference type="ARBA" id="ARBA00048914"/>
    </source>
</evidence>
<comment type="cofactor">
    <cofactor evidence="1 16">
        <name>FAD</name>
        <dbReference type="ChEBI" id="CHEBI:57692"/>
    </cofactor>
</comment>
<evidence type="ECO:0000256" key="6">
    <source>
        <dbReference type="ARBA" id="ARBA00022618"/>
    </source>
</evidence>
<keyword evidence="11 16" id="KW-0573">Peptidoglycan synthesis</keyword>
<dbReference type="Pfam" id="PF01565">
    <property type="entry name" value="FAD_binding_4"/>
    <property type="match status" value="1"/>
</dbReference>
<keyword evidence="14 16" id="KW-0961">Cell wall biogenesis/degradation</keyword>
<dbReference type="InterPro" id="IPR003170">
    <property type="entry name" value="MurB"/>
</dbReference>
<dbReference type="Gene3D" id="3.30.43.10">
    <property type="entry name" value="Uridine Diphospho-n-acetylenolpyruvylglucosamine Reductase, domain 2"/>
    <property type="match status" value="1"/>
</dbReference>
<dbReference type="GO" id="GO:0051301">
    <property type="term" value="P:cell division"/>
    <property type="evidence" value="ECO:0007669"/>
    <property type="project" value="UniProtKB-KW"/>
</dbReference>
<comment type="caution">
    <text evidence="18">The sequence shown here is derived from an EMBL/GenBank/DDBJ whole genome shotgun (WGS) entry which is preliminary data.</text>
</comment>
<gene>
    <name evidence="16" type="primary">murB</name>
    <name evidence="18" type="ORF">UT30_C0007G0030</name>
</gene>
<dbReference type="HAMAP" id="MF_00037">
    <property type="entry name" value="MurB"/>
    <property type="match status" value="1"/>
</dbReference>
<dbReference type="InterPro" id="IPR036318">
    <property type="entry name" value="FAD-bd_PCMH-like_sf"/>
</dbReference>
<dbReference type="Pfam" id="PF02873">
    <property type="entry name" value="MurB_C"/>
    <property type="match status" value="1"/>
</dbReference>
<keyword evidence="5 16" id="KW-0963">Cytoplasm</keyword>
<feature type="active site" evidence="16">
    <location>
        <position position="170"/>
    </location>
</feature>
<dbReference type="SUPFAM" id="SSF56194">
    <property type="entry name" value="Uridine diphospho-N-Acetylenolpyruvylglucosamine reductase, MurB, C-terminal domain"/>
    <property type="match status" value="1"/>
</dbReference>
<comment type="function">
    <text evidence="2 16">Cell wall formation.</text>
</comment>
<dbReference type="GO" id="GO:0071555">
    <property type="term" value="P:cell wall organization"/>
    <property type="evidence" value="ECO:0007669"/>
    <property type="project" value="UniProtKB-KW"/>
</dbReference>
<feature type="active site" evidence="16">
    <location>
        <position position="314"/>
    </location>
</feature>
<dbReference type="NCBIfam" id="NF010480">
    <property type="entry name" value="PRK13905.1"/>
    <property type="match status" value="1"/>
</dbReference>
<keyword evidence="7 16" id="KW-0285">Flavoprotein</keyword>
<dbReference type="InterPro" id="IPR011601">
    <property type="entry name" value="MurB_C"/>
</dbReference>
<dbReference type="PANTHER" id="PTHR21071:SF4">
    <property type="entry name" value="UDP-N-ACETYLENOLPYRUVOYLGLUCOSAMINE REDUCTASE"/>
    <property type="match status" value="1"/>
</dbReference>
<evidence type="ECO:0000256" key="8">
    <source>
        <dbReference type="ARBA" id="ARBA00022827"/>
    </source>
</evidence>
<dbReference type="GO" id="GO:0071949">
    <property type="term" value="F:FAD binding"/>
    <property type="evidence" value="ECO:0007669"/>
    <property type="project" value="InterPro"/>
</dbReference>
<sequence length="320" mass="35153">MTLSQQLTMIVGNRMFENEPMFKHTNFRIGGPAKWFVEIKSLDELQGVLEVIKENQLSFFVLGGGSNILVSDQGFDGVVVKMAMRTYEIQGKRIKSDAGVLASALARATATHGLKGLTWAISLPGTVGGGVRGNAGCFGGEMKDYFISAFVLRDGELIELKKEDLAFGYRESVIKHNNDIIVSATFELQEGDPTELKIELDDKLMRRKKSQPLDAGSAGCLFKNYEIKNDEDVQRLASYADIPPEMWSARRISAGWLIDNLGLKGTHIGGAKISEQHGNFVVNTGSATADDVVQLVALIKTRARNEYGIVLQEEVQYVGF</sequence>
<comment type="subcellular location">
    <subcellularLocation>
        <location evidence="3 16">Cytoplasm</location>
    </subcellularLocation>
</comment>
<evidence type="ECO:0000256" key="2">
    <source>
        <dbReference type="ARBA" id="ARBA00003921"/>
    </source>
</evidence>
<keyword evidence="10 16" id="KW-0133">Cell shape</keyword>
<evidence type="ECO:0000313" key="18">
    <source>
        <dbReference type="EMBL" id="KKR04474.1"/>
    </source>
</evidence>
<evidence type="ECO:0000256" key="7">
    <source>
        <dbReference type="ARBA" id="ARBA00022630"/>
    </source>
</evidence>
<comment type="pathway">
    <text evidence="4 16">Cell wall biogenesis; peptidoglycan biosynthesis.</text>
</comment>
<dbReference type="AlphaFoldDB" id="A0A0G0MKA3"/>
<keyword evidence="9 16" id="KW-0521">NADP</keyword>
<evidence type="ECO:0000256" key="4">
    <source>
        <dbReference type="ARBA" id="ARBA00004752"/>
    </source>
</evidence>
<dbReference type="GO" id="GO:0008762">
    <property type="term" value="F:UDP-N-acetylmuramate dehydrogenase activity"/>
    <property type="evidence" value="ECO:0007669"/>
    <property type="project" value="UniProtKB-UniRule"/>
</dbReference>
<evidence type="ECO:0000259" key="17">
    <source>
        <dbReference type="PROSITE" id="PS51387"/>
    </source>
</evidence>
<keyword evidence="13 16" id="KW-0131">Cell cycle</keyword>
<dbReference type="NCBIfam" id="TIGR00179">
    <property type="entry name" value="murB"/>
    <property type="match status" value="1"/>
</dbReference>
<dbReference type="SUPFAM" id="SSF56176">
    <property type="entry name" value="FAD-binding/transporter-associated domain-like"/>
    <property type="match status" value="1"/>
</dbReference>
<feature type="domain" description="FAD-binding PCMH-type" evidence="17">
    <location>
        <begin position="28"/>
        <end position="191"/>
    </location>
</feature>
<dbReference type="EC" id="1.3.1.98" evidence="16"/>
<dbReference type="InterPro" id="IPR016169">
    <property type="entry name" value="FAD-bd_PCMH_sub2"/>
</dbReference>
<dbReference type="Gene3D" id="3.90.78.10">
    <property type="entry name" value="UDP-N-acetylenolpyruvoylglucosamine reductase, C-terminal domain"/>
    <property type="match status" value="1"/>
</dbReference>
<comment type="similarity">
    <text evidence="16">Belongs to the MurB family.</text>
</comment>
<evidence type="ECO:0000256" key="3">
    <source>
        <dbReference type="ARBA" id="ARBA00004496"/>
    </source>
</evidence>
<evidence type="ECO:0000256" key="11">
    <source>
        <dbReference type="ARBA" id="ARBA00022984"/>
    </source>
</evidence>
<evidence type="ECO:0000256" key="10">
    <source>
        <dbReference type="ARBA" id="ARBA00022960"/>
    </source>
</evidence>
<dbReference type="Proteomes" id="UP000033935">
    <property type="component" value="Unassembled WGS sequence"/>
</dbReference>
<evidence type="ECO:0000256" key="13">
    <source>
        <dbReference type="ARBA" id="ARBA00023306"/>
    </source>
</evidence>
<dbReference type="InterPro" id="IPR016167">
    <property type="entry name" value="FAD-bd_PCMH_sub1"/>
</dbReference>
<accession>A0A0G0MKA3</accession>
<keyword evidence="6 16" id="KW-0132">Cell division</keyword>
<dbReference type="Gene3D" id="3.30.465.10">
    <property type="match status" value="1"/>
</dbReference>
<keyword evidence="8 16" id="KW-0274">FAD</keyword>
<dbReference type="PANTHER" id="PTHR21071">
    <property type="entry name" value="UDP-N-ACETYLENOLPYRUVOYLGLUCOSAMINE REDUCTASE"/>
    <property type="match status" value="1"/>
</dbReference>
<evidence type="ECO:0000256" key="16">
    <source>
        <dbReference type="HAMAP-Rule" id="MF_00037"/>
    </source>
</evidence>
<evidence type="ECO:0000256" key="5">
    <source>
        <dbReference type="ARBA" id="ARBA00022490"/>
    </source>
</evidence>
<dbReference type="InterPro" id="IPR036635">
    <property type="entry name" value="MurB_C_sf"/>
</dbReference>
<dbReference type="PATRIC" id="fig|1618995.3.peg.388"/>
<dbReference type="GO" id="GO:0005829">
    <property type="term" value="C:cytosol"/>
    <property type="evidence" value="ECO:0007669"/>
    <property type="project" value="TreeGrafter"/>
</dbReference>
<dbReference type="InterPro" id="IPR006094">
    <property type="entry name" value="Oxid_FAD_bind_N"/>
</dbReference>
<dbReference type="PROSITE" id="PS51387">
    <property type="entry name" value="FAD_PCMH"/>
    <property type="match status" value="1"/>
</dbReference>
<evidence type="ECO:0000256" key="12">
    <source>
        <dbReference type="ARBA" id="ARBA00023002"/>
    </source>
</evidence>
<dbReference type="GO" id="GO:0008360">
    <property type="term" value="P:regulation of cell shape"/>
    <property type="evidence" value="ECO:0007669"/>
    <property type="project" value="UniProtKB-KW"/>
</dbReference>
<name>A0A0G0MKA3_9BACT</name>
<dbReference type="InterPro" id="IPR016166">
    <property type="entry name" value="FAD-bd_PCMH"/>
</dbReference>
<protein>
    <recommendedName>
        <fullName evidence="16">UDP-N-acetylenolpyruvoylglucosamine reductase</fullName>
        <ecNumber evidence="16">1.3.1.98</ecNumber>
    </recommendedName>
    <alternativeName>
        <fullName evidence="16">UDP-N-acetylmuramate dehydrogenase</fullName>
    </alternativeName>
</protein>
<organism evidence="18 19">
    <name type="scientific">Candidatus Uhrbacteria bacterium GW2011_GWF2_39_13</name>
    <dbReference type="NCBI Taxonomy" id="1618995"/>
    <lineage>
        <taxon>Bacteria</taxon>
        <taxon>Candidatus Uhriibacteriota</taxon>
    </lineage>
</organism>
<dbReference type="UniPathway" id="UPA00219"/>